<evidence type="ECO:0000313" key="8">
    <source>
        <dbReference type="Proteomes" id="UP000193642"/>
    </source>
</evidence>
<dbReference type="PANTHER" id="PTHR15407:SF28">
    <property type="entry name" value="RIBITOL-5-PHOSPHATE TRANSFERASE FKTN"/>
    <property type="match status" value="1"/>
</dbReference>
<comment type="subcellular location">
    <subcellularLocation>
        <location evidence="1">Membrane</location>
        <topology evidence="1">Single-pass membrane protein</topology>
    </subcellularLocation>
</comment>
<dbReference type="GO" id="GO:0009100">
    <property type="term" value="P:glycoprotein metabolic process"/>
    <property type="evidence" value="ECO:0007669"/>
    <property type="project" value="UniProtKB-ARBA"/>
</dbReference>
<dbReference type="OrthoDB" id="2120817at2759"/>
<keyword evidence="8" id="KW-1185">Reference proteome</keyword>
<dbReference type="STRING" id="329046.A0A1Y2BZJ7"/>
<keyword evidence="3" id="KW-1133">Transmembrane helix</keyword>
<evidence type="ECO:0000313" key="7">
    <source>
        <dbReference type="EMBL" id="ORY40223.1"/>
    </source>
</evidence>
<dbReference type="PANTHER" id="PTHR15407">
    <property type="entry name" value="FUKUTIN-RELATED"/>
    <property type="match status" value="1"/>
</dbReference>
<comment type="caution">
    <text evidence="7">The sequence shown here is derived from an EMBL/GenBank/DDBJ whole genome shotgun (WGS) entry which is preliminary data.</text>
</comment>
<sequence length="438" mass="49672">MKTSKQSELPSYSAAVTHRQLSLLQKRQRSRGILLLVVASLCLLTLRLCGLCAAVEDAPARPSGAPLREKPTVPGPAPQKRLKGKGSHVRFLPHSQPFDAPIPGWNHAPEPLSADIAFLAVNYSDITARLQTLDTGRSLSIPQKHFSLNQPPPAIYNYNPDSALVMAKQDSKYFYECGADAKRDLRFVPRSECTIDNTVEKPEDYVAPAVVHDLDVVHEALTSLLRAWATFSEQHGITWWISHGELLGWYWNGRLMPWDADLDLQMSTYQLIQLVAFNQTLVEGRFLIDVNPSILYRTPQEMNTIDARIVDTKTGYLADITGLTHIKITATRNDEAAEEEAEERRSRLPFRAFSVSCKSPHDYDYNDIMPLQETFLDGIKVWRPKNAMHILEQEYGQKALLSEKYYVSHRRETFGWDRTEKVWVPISGEDVEDQQESV</sequence>
<evidence type="ECO:0000259" key="6">
    <source>
        <dbReference type="Pfam" id="PF04991"/>
    </source>
</evidence>
<dbReference type="Proteomes" id="UP000193642">
    <property type="component" value="Unassembled WGS sequence"/>
</dbReference>
<keyword evidence="2" id="KW-0812">Transmembrane</keyword>
<evidence type="ECO:0000256" key="5">
    <source>
        <dbReference type="SAM" id="MobiDB-lite"/>
    </source>
</evidence>
<evidence type="ECO:0000256" key="4">
    <source>
        <dbReference type="ARBA" id="ARBA00023136"/>
    </source>
</evidence>
<feature type="domain" description="LicD/FKTN/FKRP nucleotidyltransferase" evidence="6">
    <location>
        <begin position="233"/>
        <end position="339"/>
    </location>
</feature>
<dbReference type="InterPro" id="IPR009644">
    <property type="entry name" value="FKTN/MNN4/W02B3.4-1"/>
</dbReference>
<name>A0A1Y2BZJ7_9FUNG</name>
<evidence type="ECO:0000256" key="1">
    <source>
        <dbReference type="ARBA" id="ARBA00004167"/>
    </source>
</evidence>
<dbReference type="AlphaFoldDB" id="A0A1Y2BZJ7"/>
<organism evidence="7 8">
    <name type="scientific">Rhizoclosmatium globosum</name>
    <dbReference type="NCBI Taxonomy" id="329046"/>
    <lineage>
        <taxon>Eukaryota</taxon>
        <taxon>Fungi</taxon>
        <taxon>Fungi incertae sedis</taxon>
        <taxon>Chytridiomycota</taxon>
        <taxon>Chytridiomycota incertae sedis</taxon>
        <taxon>Chytridiomycetes</taxon>
        <taxon>Chytridiales</taxon>
        <taxon>Chytriomycetaceae</taxon>
        <taxon>Rhizoclosmatium</taxon>
    </lineage>
</organism>
<protein>
    <recommendedName>
        <fullName evidence="6">LicD/FKTN/FKRP nucleotidyltransferase domain-containing protein</fullName>
    </recommendedName>
</protein>
<dbReference type="GO" id="GO:0016020">
    <property type="term" value="C:membrane"/>
    <property type="evidence" value="ECO:0007669"/>
    <property type="project" value="UniProtKB-SubCell"/>
</dbReference>
<dbReference type="Pfam" id="PF04991">
    <property type="entry name" value="LicD"/>
    <property type="match status" value="1"/>
</dbReference>
<dbReference type="EMBL" id="MCGO01000036">
    <property type="protein sequence ID" value="ORY40223.1"/>
    <property type="molecule type" value="Genomic_DNA"/>
</dbReference>
<evidence type="ECO:0000256" key="2">
    <source>
        <dbReference type="ARBA" id="ARBA00022692"/>
    </source>
</evidence>
<feature type="region of interest" description="Disordered" evidence="5">
    <location>
        <begin position="59"/>
        <end position="84"/>
    </location>
</feature>
<keyword evidence="4" id="KW-0472">Membrane</keyword>
<reference evidence="7 8" key="1">
    <citation type="submission" date="2016-07" db="EMBL/GenBank/DDBJ databases">
        <title>Pervasive Adenine N6-methylation of Active Genes in Fungi.</title>
        <authorList>
            <consortium name="DOE Joint Genome Institute"/>
            <person name="Mondo S.J."/>
            <person name="Dannebaum R.O."/>
            <person name="Kuo R.C."/>
            <person name="Labutti K."/>
            <person name="Haridas S."/>
            <person name="Kuo A."/>
            <person name="Salamov A."/>
            <person name="Ahrendt S.R."/>
            <person name="Lipzen A."/>
            <person name="Sullivan W."/>
            <person name="Andreopoulos W.B."/>
            <person name="Clum A."/>
            <person name="Lindquist E."/>
            <person name="Daum C."/>
            <person name="Ramamoorthy G.K."/>
            <person name="Gryganskyi A."/>
            <person name="Culley D."/>
            <person name="Magnuson J.K."/>
            <person name="James T.Y."/>
            <person name="O'Malley M.A."/>
            <person name="Stajich J.E."/>
            <person name="Spatafora J.W."/>
            <person name="Visel A."/>
            <person name="Grigoriev I.V."/>
        </authorList>
    </citation>
    <scope>NUCLEOTIDE SEQUENCE [LARGE SCALE GENOMIC DNA]</scope>
    <source>
        <strain evidence="7 8">JEL800</strain>
    </source>
</reference>
<gene>
    <name evidence="7" type="ORF">BCR33DRAFT_719592</name>
</gene>
<evidence type="ECO:0000256" key="3">
    <source>
        <dbReference type="ARBA" id="ARBA00022989"/>
    </source>
</evidence>
<dbReference type="InterPro" id="IPR007074">
    <property type="entry name" value="LicD/FKTN/FKRP_NTP_transf"/>
</dbReference>
<accession>A0A1Y2BZJ7</accession>
<proteinExistence type="predicted"/>